<protein>
    <recommendedName>
        <fullName evidence="11">Zinc-finger domain-containing protein</fullName>
    </recommendedName>
</protein>
<dbReference type="OrthoDB" id="298344at2759"/>
<organism evidence="12 13">
    <name type="scientific">Tribonema minus</name>
    <dbReference type="NCBI Taxonomy" id="303371"/>
    <lineage>
        <taxon>Eukaryota</taxon>
        <taxon>Sar</taxon>
        <taxon>Stramenopiles</taxon>
        <taxon>Ochrophyta</taxon>
        <taxon>PX clade</taxon>
        <taxon>Xanthophyceae</taxon>
        <taxon>Tribonematales</taxon>
        <taxon>Tribonemataceae</taxon>
        <taxon>Tribonema</taxon>
    </lineage>
</organism>
<feature type="region of interest" description="Disordered" evidence="10">
    <location>
        <begin position="113"/>
        <end position="145"/>
    </location>
</feature>
<feature type="domain" description="Zinc-finger" evidence="11">
    <location>
        <begin position="303"/>
        <end position="352"/>
    </location>
</feature>
<keyword evidence="8" id="KW-0804">Transcription</keyword>
<evidence type="ECO:0000256" key="2">
    <source>
        <dbReference type="ARBA" id="ARBA00004496"/>
    </source>
</evidence>
<sequence length="461" mass="48979">MQPVACTPHKHRGGEDLRNVVAVQFRARAKVRRMPIRGCPAASGTQESFLPIRAVQSTHIVVELAFIEYSNTTGCLCIACHSRFTGCQRLANIARNKAFLASLGIDAYKEELNQPASATEPKKPRRKRVSTGPAGGKRKSPRIAGLDAPDYRTVGVLPEESYARFPADYDDEGGRVEVYTVANLNALGNAVESFDDTCKRLKLSRFREVAGSAEAKSSGICCHWCRQKTTSLKSSCFKCGYGFICGHCLFARYGENLYELKDTMGKVTTDAAAAEDAKEEEESGVAKGTRSAAAAAAAVADKPEPSWLCPACREICNCSGVGCVRSRRGWGATGPLVGVARKAGYASVAHYLILSTGFDATVKALSDALGMSNGGGKIKKAELRAALNIADAMGLDDTVIDKTFPLPSGIGCAAKKAAASTGSKNTGSRSKVPSFSNGNSTSEVVEYLRTLVTKAHKALGE</sequence>
<evidence type="ECO:0000256" key="5">
    <source>
        <dbReference type="ARBA" id="ARBA00022553"/>
    </source>
</evidence>
<evidence type="ECO:0000256" key="6">
    <source>
        <dbReference type="ARBA" id="ARBA00022843"/>
    </source>
</evidence>
<dbReference type="EMBL" id="JAFCMP010000528">
    <property type="protein sequence ID" value="KAG5177154.1"/>
    <property type="molecule type" value="Genomic_DNA"/>
</dbReference>
<dbReference type="InterPro" id="IPR018866">
    <property type="entry name" value="Znf-4CXXC_R1"/>
</dbReference>
<dbReference type="PANTHER" id="PTHR31169:SF23">
    <property type="entry name" value="OS03G0572250 PROTEIN"/>
    <property type="match status" value="1"/>
</dbReference>
<comment type="caution">
    <text evidence="12">The sequence shown here is derived from an EMBL/GenBank/DDBJ whole genome shotgun (WGS) entry which is preliminary data.</text>
</comment>
<dbReference type="Proteomes" id="UP000664859">
    <property type="component" value="Unassembled WGS sequence"/>
</dbReference>
<evidence type="ECO:0000256" key="4">
    <source>
        <dbReference type="ARBA" id="ARBA00022499"/>
    </source>
</evidence>
<evidence type="ECO:0000313" key="13">
    <source>
        <dbReference type="Proteomes" id="UP000664859"/>
    </source>
</evidence>
<keyword evidence="6" id="KW-0832">Ubl conjugation</keyword>
<evidence type="ECO:0000313" key="12">
    <source>
        <dbReference type="EMBL" id="KAG5177154.1"/>
    </source>
</evidence>
<dbReference type="AlphaFoldDB" id="A0A835YU64"/>
<keyword evidence="9" id="KW-0539">Nucleus</keyword>
<proteinExistence type="predicted"/>
<keyword evidence="5" id="KW-0597">Phosphoprotein</keyword>
<gene>
    <name evidence="12" type="ORF">JKP88DRAFT_333325</name>
</gene>
<feature type="domain" description="Zinc-finger" evidence="11">
    <location>
        <begin position="216"/>
        <end position="261"/>
    </location>
</feature>
<evidence type="ECO:0000256" key="7">
    <source>
        <dbReference type="ARBA" id="ARBA00023015"/>
    </source>
</evidence>
<keyword evidence="4" id="KW-1017">Isopeptide bond</keyword>
<keyword evidence="13" id="KW-1185">Reference proteome</keyword>
<accession>A0A835YU64</accession>
<reference evidence="12" key="1">
    <citation type="submission" date="2021-02" db="EMBL/GenBank/DDBJ databases">
        <title>First Annotated Genome of the Yellow-green Alga Tribonema minus.</title>
        <authorList>
            <person name="Mahan K.M."/>
        </authorList>
    </citation>
    <scope>NUCLEOTIDE SEQUENCE</scope>
    <source>
        <strain evidence="12">UTEX B ZZ1240</strain>
    </source>
</reference>
<keyword evidence="3" id="KW-0963">Cytoplasm</keyword>
<dbReference type="PANTHER" id="PTHR31169">
    <property type="entry name" value="OS05G0300700 PROTEIN"/>
    <property type="match status" value="1"/>
</dbReference>
<name>A0A835YU64_9STRA</name>
<evidence type="ECO:0000256" key="1">
    <source>
        <dbReference type="ARBA" id="ARBA00004123"/>
    </source>
</evidence>
<evidence type="ECO:0000259" key="11">
    <source>
        <dbReference type="Pfam" id="PF10497"/>
    </source>
</evidence>
<evidence type="ECO:0000256" key="3">
    <source>
        <dbReference type="ARBA" id="ARBA00022490"/>
    </source>
</evidence>
<comment type="subcellular location">
    <subcellularLocation>
        <location evidence="2">Cytoplasm</location>
    </subcellularLocation>
    <subcellularLocation>
        <location evidence="1">Nucleus</location>
    </subcellularLocation>
</comment>
<evidence type="ECO:0000256" key="9">
    <source>
        <dbReference type="ARBA" id="ARBA00023242"/>
    </source>
</evidence>
<dbReference type="GO" id="GO:0005737">
    <property type="term" value="C:cytoplasm"/>
    <property type="evidence" value="ECO:0007669"/>
    <property type="project" value="UniProtKB-SubCell"/>
</dbReference>
<evidence type="ECO:0000256" key="8">
    <source>
        <dbReference type="ARBA" id="ARBA00023163"/>
    </source>
</evidence>
<dbReference type="GO" id="GO:0006355">
    <property type="term" value="P:regulation of DNA-templated transcription"/>
    <property type="evidence" value="ECO:0007669"/>
    <property type="project" value="InterPro"/>
</dbReference>
<evidence type="ECO:0000256" key="10">
    <source>
        <dbReference type="SAM" id="MobiDB-lite"/>
    </source>
</evidence>
<dbReference type="InterPro" id="IPR040221">
    <property type="entry name" value="CDCA7/CDA7L"/>
</dbReference>
<dbReference type="GO" id="GO:0005634">
    <property type="term" value="C:nucleus"/>
    <property type="evidence" value="ECO:0007669"/>
    <property type="project" value="UniProtKB-SubCell"/>
</dbReference>
<keyword evidence="7" id="KW-0805">Transcription regulation</keyword>
<dbReference type="Pfam" id="PF10497">
    <property type="entry name" value="zf-4CXXC_R1"/>
    <property type="match status" value="2"/>
</dbReference>